<organism evidence="7">
    <name type="scientific">Schistosoma haematobium</name>
    <name type="common">Blood fluke</name>
    <dbReference type="NCBI Taxonomy" id="6185"/>
    <lineage>
        <taxon>Eukaryota</taxon>
        <taxon>Metazoa</taxon>
        <taxon>Spiralia</taxon>
        <taxon>Lophotrochozoa</taxon>
        <taxon>Platyhelminthes</taxon>
        <taxon>Trematoda</taxon>
        <taxon>Digenea</taxon>
        <taxon>Strigeidida</taxon>
        <taxon>Schistosomatoidea</taxon>
        <taxon>Schistosomatidae</taxon>
        <taxon>Schistosoma</taxon>
    </lineage>
</organism>
<dbReference type="SMART" id="SM00326">
    <property type="entry name" value="SH3"/>
    <property type="match status" value="2"/>
</dbReference>
<gene>
    <name evidence="7" type="ORF">MS3_09113</name>
</gene>
<dbReference type="InterPro" id="IPR036028">
    <property type="entry name" value="SH3-like_dom_sf"/>
</dbReference>
<dbReference type="EMBL" id="KL251530">
    <property type="protein sequence ID" value="KGB40638.1"/>
    <property type="molecule type" value="Genomic_DNA"/>
</dbReference>
<feature type="compositionally biased region" description="Polar residues" evidence="4">
    <location>
        <begin position="584"/>
        <end position="602"/>
    </location>
</feature>
<evidence type="ECO:0000313" key="7">
    <source>
        <dbReference type="EMBL" id="KGB40638.1"/>
    </source>
</evidence>
<evidence type="ECO:0000256" key="4">
    <source>
        <dbReference type="SAM" id="MobiDB-lite"/>
    </source>
</evidence>
<evidence type="ECO:0000259" key="6">
    <source>
        <dbReference type="PROSITE" id="PS51741"/>
    </source>
</evidence>
<sequence>MCPKTLLEIMNTSDANLDITLWSFWITIFLQSMKPLNQLKTIHNEHYAKLQSKHASETELLDDMRMYCKQRASIEREYGQSLQKLVNSLLSKKEFTTQSSYSSDNDTILPNKQHNVWHIWYSLLAESNNLALSHLRASDNQQRLSTELKPLKSQRLSVNKRVFEQLKILQGDLAACVQEMVKSHKVYAEEEKQAQETRLKTLAAKEKIQRRSTDIFHSMAQLHRNYDKLLGKRQAFDSRSTTARNEYLFQLTAINAHLKHYFSEDLPVLAKTLDGELYEKLGEVFTTLCENEIEFCTITQKRFDNLFKESSQINRTKAWEDFLKLSPLFNKPVQYQFEPIKGDETTKLCSATNESNLEQIARKLSRRLVIRERCIKSYENEMKMLQAGYVTPVSSMMTGSNNQIQQQQPTNSETENNNELLAFNQEYVENKVEELQFAIRREKIEQVKIEACLSLLRNSSIDINEFISEARIAAEAAAVAVAVQLNNDDSNSGLLNHSTPNRRSIIRPLGEGSSDSAASSSGVNQFIDHDSRLLSDWDHSYSPYGSELLGRNTTTYPFQRSFNVDDNDDNDDVESTNRLYRNGINNWSSTFPRPSTSGQMDNSTDRTPHPTYRSSSQTSTKLNCLNQNDLFPNNNETRVKHDYQNVSQISSRTHDDITVHRSTINNDKNSNKSHPNGTLNSFLSIRIGSSNNLTNNKDDIDFEAIWSENNRLRRATVVHEFRAKKSNELDLVVHETVVLLNNEPQNGWIKVRSLIDGNEGLVPISYLKLSNIDVPKHNSKIIMNGDNSNQSISTLNTSGNDILHSKLTNCSEDIDQKNSKKPNQVDPTFVSLPPEIDPPRLLCSDEVSSHELSKPPLSGSFVRSLIDFRGTNPDELSFKAGAVIRVIGRAPNINDLVNNSSTATRRDQLTSISGYSIDDGWWEGDLLVAESNKNNEDQQFYSIRGVFPSMLVQSLSSVDSELWTVRWNNIVPLPIGNSLEESDNSENQNNSNKNNINSPKISAKQLHTTINHNNNNLVNNCSVDVNKSKKSCHPIDEEDYIQLHSNVLPSSQTVQVKSSTCQIHSSPSESIKLPHTLLSDDTKHSAPNNPVTSRHPHQNSQCLHHRHHNRHHEYSKTDEVR</sequence>
<feature type="domain" description="SH3" evidence="5">
    <location>
        <begin position="710"/>
        <end position="772"/>
    </location>
</feature>
<dbReference type="GO" id="GO:0031594">
    <property type="term" value="C:neuromuscular junction"/>
    <property type="evidence" value="ECO:0007669"/>
    <property type="project" value="TreeGrafter"/>
</dbReference>
<dbReference type="Pfam" id="PF00611">
    <property type="entry name" value="FCH"/>
    <property type="match status" value="1"/>
</dbReference>
<dbReference type="STRING" id="6185.A0A095CDA4"/>
<dbReference type="InterPro" id="IPR001452">
    <property type="entry name" value="SH3_domain"/>
</dbReference>
<reference evidence="7" key="1">
    <citation type="journal article" date="2012" name="Nat. Genet.">
        <title>Whole-genome sequence of Schistosoma haematobium.</title>
        <authorList>
            <person name="Young N.D."/>
            <person name="Jex A.R."/>
            <person name="Li B."/>
            <person name="Liu S."/>
            <person name="Yang L."/>
            <person name="Xiong Z."/>
            <person name="Li Y."/>
            <person name="Cantacessi C."/>
            <person name="Hall R.S."/>
            <person name="Xu X."/>
            <person name="Chen F."/>
            <person name="Wu X."/>
            <person name="Zerlotini A."/>
            <person name="Oliveira G."/>
            <person name="Hofmann A."/>
            <person name="Zhang G."/>
            <person name="Fang X."/>
            <person name="Kang Y."/>
            <person name="Campbell B.E."/>
            <person name="Loukas A."/>
            <person name="Ranganathan S."/>
            <person name="Rollinson D."/>
            <person name="Rinaldi G."/>
            <person name="Brindley P.J."/>
            <person name="Yang H."/>
            <person name="Wang J."/>
            <person name="Wang J."/>
            <person name="Gasser R.B."/>
        </authorList>
    </citation>
    <scope>NUCLEOTIDE SEQUENCE [LARGE SCALE GENOMIC DNA]</scope>
</reference>
<proteinExistence type="predicted"/>
<dbReference type="GO" id="GO:0030833">
    <property type="term" value="P:regulation of actin filament polymerization"/>
    <property type="evidence" value="ECO:0007669"/>
    <property type="project" value="TreeGrafter"/>
</dbReference>
<dbReference type="SMART" id="SM00055">
    <property type="entry name" value="FCH"/>
    <property type="match status" value="1"/>
</dbReference>
<dbReference type="Gene3D" id="1.20.1270.60">
    <property type="entry name" value="Arfaptin homology (AH) domain/BAR domain"/>
    <property type="match status" value="1"/>
</dbReference>
<accession>A0A095CDA4</accession>
<dbReference type="PANTHER" id="PTHR15735">
    <property type="entry name" value="FCH AND DOUBLE SH3 DOMAINS PROTEIN"/>
    <property type="match status" value="1"/>
</dbReference>
<dbReference type="PANTHER" id="PTHR15735:SF21">
    <property type="entry name" value="PROTEIN NERVOUS WRECK"/>
    <property type="match status" value="1"/>
</dbReference>
<dbReference type="Gene3D" id="2.30.30.40">
    <property type="entry name" value="SH3 Domains"/>
    <property type="match status" value="2"/>
</dbReference>
<dbReference type="SUPFAM" id="SSF103657">
    <property type="entry name" value="BAR/IMD domain-like"/>
    <property type="match status" value="1"/>
</dbReference>
<dbReference type="AlphaFoldDB" id="A0A095CDA4"/>
<feature type="region of interest" description="Disordered" evidence="4">
    <location>
        <begin position="1079"/>
        <end position="1121"/>
    </location>
</feature>
<feature type="region of interest" description="Disordered" evidence="4">
    <location>
        <begin position="584"/>
        <end position="619"/>
    </location>
</feature>
<dbReference type="PROSITE" id="PS50002">
    <property type="entry name" value="SH3"/>
    <property type="match status" value="2"/>
</dbReference>
<dbReference type="GO" id="GO:0055037">
    <property type="term" value="C:recycling endosome"/>
    <property type="evidence" value="ECO:0007669"/>
    <property type="project" value="TreeGrafter"/>
</dbReference>
<dbReference type="GO" id="GO:0007274">
    <property type="term" value="P:neuromuscular synaptic transmission"/>
    <property type="evidence" value="ECO:0007669"/>
    <property type="project" value="TreeGrafter"/>
</dbReference>
<evidence type="ECO:0000259" key="5">
    <source>
        <dbReference type="PROSITE" id="PS50002"/>
    </source>
</evidence>
<feature type="domain" description="F-BAR" evidence="6">
    <location>
        <begin position="31"/>
        <end position="318"/>
    </location>
</feature>
<feature type="compositionally biased region" description="Basic and acidic residues" evidence="4">
    <location>
        <begin position="1112"/>
        <end position="1121"/>
    </location>
</feature>
<keyword evidence="3" id="KW-0175">Coiled coil</keyword>
<dbReference type="InterPro" id="IPR027267">
    <property type="entry name" value="AH/BAR_dom_sf"/>
</dbReference>
<dbReference type="SUPFAM" id="SSF50044">
    <property type="entry name" value="SH3-domain"/>
    <property type="match status" value="2"/>
</dbReference>
<evidence type="ECO:0000256" key="1">
    <source>
        <dbReference type="ARBA" id="ARBA00022443"/>
    </source>
</evidence>
<protein>
    <submittedName>
        <fullName evidence="7">FCH and double SH3 domains protein 2</fullName>
    </submittedName>
</protein>
<name>A0A095CDA4_SCHHA</name>
<feature type="compositionally biased region" description="Polar residues" evidence="4">
    <location>
        <begin position="1085"/>
        <end position="1102"/>
    </location>
</feature>
<feature type="domain" description="SH3" evidence="5">
    <location>
        <begin position="857"/>
        <end position="957"/>
    </location>
</feature>
<evidence type="ECO:0000256" key="3">
    <source>
        <dbReference type="PROSITE-ProRule" id="PRU01077"/>
    </source>
</evidence>
<dbReference type="InterPro" id="IPR031160">
    <property type="entry name" value="F_BAR_dom"/>
</dbReference>
<feature type="region of interest" description="Disordered" evidence="4">
    <location>
        <begin position="489"/>
        <end position="522"/>
    </location>
</feature>
<dbReference type="PROSITE" id="PS51741">
    <property type="entry name" value="F_BAR"/>
    <property type="match status" value="1"/>
</dbReference>
<evidence type="ECO:0000256" key="2">
    <source>
        <dbReference type="PROSITE-ProRule" id="PRU00192"/>
    </source>
</evidence>
<dbReference type="InterPro" id="IPR001060">
    <property type="entry name" value="FCH_dom"/>
</dbReference>
<keyword evidence="1 2" id="KW-0728">SH3 domain</keyword>